<protein>
    <submittedName>
        <fullName evidence="1">Uncharacterized protein</fullName>
    </submittedName>
</protein>
<accession>A0ACC4AP82</accession>
<dbReference type="Proteomes" id="UP000309997">
    <property type="component" value="Unassembled WGS sequence"/>
</dbReference>
<gene>
    <name evidence="1" type="ORF">D5086_030465</name>
</gene>
<dbReference type="EMBL" id="RCHU02000017">
    <property type="protein sequence ID" value="KAL3567814.1"/>
    <property type="molecule type" value="Genomic_DNA"/>
</dbReference>
<name>A0ACC4AP82_POPAL</name>
<sequence length="224" mass="23447">MSSSPAPSLPRAKAVFADFAGPSRGVRVSSNRRNRPMESNCSPHSSSAPSGDHSSGSSRPTLSSRAYLPSRIAPLPAGTTSSPPRVKDKSLPGSHRSAPTETPIGILTSSPPTLVHLPDYKSSASCHLQDTNIGEPIPMSKIAAAVPLGSKKSTTPKLVQLPEDGDPPDVEPLKRFPASFSFVDVHDSLVGWPLRLVVGLASLCTFSASLVCTLLCCSLQSCSH</sequence>
<evidence type="ECO:0000313" key="1">
    <source>
        <dbReference type="EMBL" id="KAL3567814.1"/>
    </source>
</evidence>
<reference evidence="1 2" key="1">
    <citation type="journal article" date="2024" name="Plant Biotechnol. J.">
        <title>Genome and CRISPR/Cas9 system of a widespread forest tree (Populus alba) in the world.</title>
        <authorList>
            <person name="Liu Y.J."/>
            <person name="Jiang P.F."/>
            <person name="Han X.M."/>
            <person name="Li X.Y."/>
            <person name="Wang H.M."/>
            <person name="Wang Y.J."/>
            <person name="Wang X.X."/>
            <person name="Zeng Q.Y."/>
        </authorList>
    </citation>
    <scope>NUCLEOTIDE SEQUENCE [LARGE SCALE GENOMIC DNA]</scope>
    <source>
        <strain evidence="2">cv. PAL-ZL1</strain>
    </source>
</reference>
<organism evidence="1 2">
    <name type="scientific">Populus alba</name>
    <name type="common">White poplar</name>
    <dbReference type="NCBI Taxonomy" id="43335"/>
    <lineage>
        <taxon>Eukaryota</taxon>
        <taxon>Viridiplantae</taxon>
        <taxon>Streptophyta</taxon>
        <taxon>Embryophyta</taxon>
        <taxon>Tracheophyta</taxon>
        <taxon>Spermatophyta</taxon>
        <taxon>Magnoliopsida</taxon>
        <taxon>eudicotyledons</taxon>
        <taxon>Gunneridae</taxon>
        <taxon>Pentapetalae</taxon>
        <taxon>rosids</taxon>
        <taxon>fabids</taxon>
        <taxon>Malpighiales</taxon>
        <taxon>Salicaceae</taxon>
        <taxon>Saliceae</taxon>
        <taxon>Populus</taxon>
    </lineage>
</organism>
<evidence type="ECO:0000313" key="2">
    <source>
        <dbReference type="Proteomes" id="UP000309997"/>
    </source>
</evidence>
<comment type="caution">
    <text evidence="1">The sequence shown here is derived from an EMBL/GenBank/DDBJ whole genome shotgun (WGS) entry which is preliminary data.</text>
</comment>
<keyword evidence="2" id="KW-1185">Reference proteome</keyword>
<proteinExistence type="predicted"/>